<evidence type="ECO:0008006" key="3">
    <source>
        <dbReference type="Google" id="ProtNLM"/>
    </source>
</evidence>
<name>A0ABU1TM04_9FLAO</name>
<sequence>MKRFPLSLIFFLAVSHTMCSQEVARKNLNGKVLADLYNLEDIDVINIQTEKFKRTQTGGYFSIDAKEGDTLMFSGTNIKGLKILICEEDLQKDLLFVKLETVARELNEVVVVNYNHINAVSLGIVSPNQKKYTPAERKLKTASKGFLSVDPILNMFSGRTAELKRNVETEKKESWIKQIEELFEDVVLIDKLNLPSEYIKGFQYFLVENKRFVQLLEGNNAVVRDFALAELAVKYKKLIAYEE</sequence>
<dbReference type="Proteomes" id="UP001255185">
    <property type="component" value="Unassembled WGS sequence"/>
</dbReference>
<accession>A0ABU1TM04</accession>
<evidence type="ECO:0000313" key="2">
    <source>
        <dbReference type="Proteomes" id="UP001255185"/>
    </source>
</evidence>
<organism evidence="1 2">
    <name type="scientific">Flavobacterium arsenatis</name>
    <dbReference type="NCBI Taxonomy" id="1484332"/>
    <lineage>
        <taxon>Bacteria</taxon>
        <taxon>Pseudomonadati</taxon>
        <taxon>Bacteroidota</taxon>
        <taxon>Flavobacteriia</taxon>
        <taxon>Flavobacteriales</taxon>
        <taxon>Flavobacteriaceae</taxon>
        <taxon>Flavobacterium</taxon>
    </lineage>
</organism>
<dbReference type="EMBL" id="JAVDVI010000001">
    <property type="protein sequence ID" value="MDR6966458.1"/>
    <property type="molecule type" value="Genomic_DNA"/>
</dbReference>
<keyword evidence="2" id="KW-1185">Reference proteome</keyword>
<gene>
    <name evidence="1" type="ORF">J2X31_000451</name>
</gene>
<protein>
    <recommendedName>
        <fullName evidence="3">DUF4369 domain-containing protein</fullName>
    </recommendedName>
</protein>
<evidence type="ECO:0000313" key="1">
    <source>
        <dbReference type="EMBL" id="MDR6966458.1"/>
    </source>
</evidence>
<comment type="caution">
    <text evidence="1">The sequence shown here is derived from an EMBL/GenBank/DDBJ whole genome shotgun (WGS) entry which is preliminary data.</text>
</comment>
<proteinExistence type="predicted"/>
<dbReference type="RefSeq" id="WP_310024060.1">
    <property type="nucleotide sequence ID" value="NZ_JAVDVI010000001.1"/>
</dbReference>
<reference evidence="1 2" key="1">
    <citation type="submission" date="2023-07" db="EMBL/GenBank/DDBJ databases">
        <title>Sorghum-associated microbial communities from plants grown in Nebraska, USA.</title>
        <authorList>
            <person name="Schachtman D."/>
        </authorList>
    </citation>
    <scope>NUCLEOTIDE SEQUENCE [LARGE SCALE GENOMIC DNA]</scope>
    <source>
        <strain evidence="1 2">3773</strain>
    </source>
</reference>